<sequence>MIEAKTTAALPVDTAAQERQWVGRCRTGDEVALGCLIARHRNRLVRTATNLLRDRHEAEDVAQESFLKAFREIAKLRDDRAFSGYLYRICVRLCMDRLRLKRAELVEFDAAQPHSGGTVENRVVIEKLLAQLPAELRTTLVLREMEQLSYEEVAEVMRVPIGTVRSRLHTARERFRKLWIEAVGE</sequence>
<dbReference type="CDD" id="cd06171">
    <property type="entry name" value="Sigma70_r4"/>
    <property type="match status" value="1"/>
</dbReference>
<gene>
    <name evidence="7" type="ORF">OP10G_3748</name>
</gene>
<keyword evidence="8" id="KW-1185">Reference proteome</keyword>
<dbReference type="Proteomes" id="UP000027982">
    <property type="component" value="Chromosome"/>
</dbReference>
<proteinExistence type="inferred from homology"/>
<evidence type="ECO:0000256" key="2">
    <source>
        <dbReference type="ARBA" id="ARBA00023015"/>
    </source>
</evidence>
<evidence type="ECO:0000259" key="6">
    <source>
        <dbReference type="Pfam" id="PF08281"/>
    </source>
</evidence>
<dbReference type="PANTHER" id="PTHR43133">
    <property type="entry name" value="RNA POLYMERASE ECF-TYPE SIGMA FACTO"/>
    <property type="match status" value="1"/>
</dbReference>
<evidence type="ECO:0000313" key="7">
    <source>
        <dbReference type="EMBL" id="AIE87116.1"/>
    </source>
</evidence>
<comment type="similarity">
    <text evidence="1">Belongs to the sigma-70 factor family. ECF subfamily.</text>
</comment>
<dbReference type="InterPro" id="IPR007627">
    <property type="entry name" value="RNA_pol_sigma70_r2"/>
</dbReference>
<dbReference type="InterPro" id="IPR039425">
    <property type="entry name" value="RNA_pol_sigma-70-like"/>
</dbReference>
<evidence type="ECO:0000256" key="3">
    <source>
        <dbReference type="ARBA" id="ARBA00023082"/>
    </source>
</evidence>
<keyword evidence="3" id="KW-0731">Sigma factor</keyword>
<dbReference type="InterPro" id="IPR014284">
    <property type="entry name" value="RNA_pol_sigma-70_dom"/>
</dbReference>
<dbReference type="Gene3D" id="1.10.10.10">
    <property type="entry name" value="Winged helix-like DNA-binding domain superfamily/Winged helix DNA-binding domain"/>
    <property type="match status" value="1"/>
</dbReference>
<dbReference type="GO" id="GO:0006352">
    <property type="term" value="P:DNA-templated transcription initiation"/>
    <property type="evidence" value="ECO:0007669"/>
    <property type="project" value="InterPro"/>
</dbReference>
<dbReference type="SUPFAM" id="SSF88659">
    <property type="entry name" value="Sigma3 and sigma4 domains of RNA polymerase sigma factors"/>
    <property type="match status" value="1"/>
</dbReference>
<dbReference type="PANTHER" id="PTHR43133:SF51">
    <property type="entry name" value="RNA POLYMERASE SIGMA FACTOR"/>
    <property type="match status" value="1"/>
</dbReference>
<dbReference type="OrthoDB" id="9785675at2"/>
<dbReference type="STRING" id="661478.OP10G_3748"/>
<evidence type="ECO:0000256" key="1">
    <source>
        <dbReference type="ARBA" id="ARBA00010641"/>
    </source>
</evidence>
<dbReference type="HOGENOM" id="CLU_047691_3_0_0"/>
<organism evidence="7 8">
    <name type="scientific">Fimbriimonas ginsengisoli Gsoil 348</name>
    <dbReference type="NCBI Taxonomy" id="661478"/>
    <lineage>
        <taxon>Bacteria</taxon>
        <taxon>Bacillati</taxon>
        <taxon>Armatimonadota</taxon>
        <taxon>Fimbriimonadia</taxon>
        <taxon>Fimbriimonadales</taxon>
        <taxon>Fimbriimonadaceae</taxon>
        <taxon>Fimbriimonas</taxon>
    </lineage>
</organism>
<keyword evidence="4" id="KW-0804">Transcription</keyword>
<keyword evidence="2" id="KW-0805">Transcription regulation</keyword>
<evidence type="ECO:0000313" key="8">
    <source>
        <dbReference type="Proteomes" id="UP000027982"/>
    </source>
</evidence>
<dbReference type="InterPro" id="IPR013325">
    <property type="entry name" value="RNA_pol_sigma_r2"/>
</dbReference>
<dbReference type="SUPFAM" id="SSF88946">
    <property type="entry name" value="Sigma2 domain of RNA polymerase sigma factors"/>
    <property type="match status" value="1"/>
</dbReference>
<dbReference type="InterPro" id="IPR013249">
    <property type="entry name" value="RNA_pol_sigma70_r4_t2"/>
</dbReference>
<dbReference type="Gene3D" id="1.10.1740.10">
    <property type="match status" value="1"/>
</dbReference>
<dbReference type="InterPro" id="IPR013324">
    <property type="entry name" value="RNA_pol_sigma_r3/r4-like"/>
</dbReference>
<dbReference type="Pfam" id="PF04542">
    <property type="entry name" value="Sigma70_r2"/>
    <property type="match status" value="1"/>
</dbReference>
<dbReference type="InterPro" id="IPR036388">
    <property type="entry name" value="WH-like_DNA-bd_sf"/>
</dbReference>
<protein>
    <submittedName>
        <fullName evidence="7">RNA polymerase, sigma-24 subunit, ECF subfamily</fullName>
    </submittedName>
</protein>
<dbReference type="KEGG" id="fgi:OP10G_3748"/>
<accession>A0A068NUL3</accession>
<dbReference type="GO" id="GO:0003677">
    <property type="term" value="F:DNA binding"/>
    <property type="evidence" value="ECO:0007669"/>
    <property type="project" value="InterPro"/>
</dbReference>
<dbReference type="GO" id="GO:0016987">
    <property type="term" value="F:sigma factor activity"/>
    <property type="evidence" value="ECO:0007669"/>
    <property type="project" value="UniProtKB-KW"/>
</dbReference>
<dbReference type="NCBIfam" id="TIGR02937">
    <property type="entry name" value="sigma70-ECF"/>
    <property type="match status" value="1"/>
</dbReference>
<dbReference type="Pfam" id="PF08281">
    <property type="entry name" value="Sigma70_r4_2"/>
    <property type="match status" value="1"/>
</dbReference>
<dbReference type="eggNOG" id="COG1595">
    <property type="taxonomic scope" value="Bacteria"/>
</dbReference>
<feature type="domain" description="RNA polymerase sigma-70 region 2" evidence="5">
    <location>
        <begin position="36"/>
        <end position="102"/>
    </location>
</feature>
<evidence type="ECO:0000259" key="5">
    <source>
        <dbReference type="Pfam" id="PF04542"/>
    </source>
</evidence>
<dbReference type="RefSeq" id="WP_038475896.1">
    <property type="nucleotide sequence ID" value="NZ_CP007139.1"/>
</dbReference>
<feature type="domain" description="RNA polymerase sigma factor 70 region 4 type 2" evidence="6">
    <location>
        <begin position="124"/>
        <end position="174"/>
    </location>
</feature>
<name>A0A068NUL3_FIMGI</name>
<evidence type="ECO:0000256" key="4">
    <source>
        <dbReference type="ARBA" id="ARBA00023163"/>
    </source>
</evidence>
<dbReference type="AlphaFoldDB" id="A0A068NUL3"/>
<dbReference type="EMBL" id="CP007139">
    <property type="protein sequence ID" value="AIE87116.1"/>
    <property type="molecule type" value="Genomic_DNA"/>
</dbReference>
<reference evidence="7 8" key="1">
    <citation type="journal article" date="2014" name="PLoS ONE">
        <title>The first complete genome sequence of the class fimbriimonadia in the phylum armatimonadetes.</title>
        <authorList>
            <person name="Hu Z.Y."/>
            <person name="Wang Y.Z."/>
            <person name="Im W.T."/>
            <person name="Wang S.Y."/>
            <person name="Zhao G.P."/>
            <person name="Zheng H.J."/>
            <person name="Quan Z.X."/>
        </authorList>
    </citation>
    <scope>NUCLEOTIDE SEQUENCE [LARGE SCALE GENOMIC DNA]</scope>
    <source>
        <strain evidence="7">Gsoil 348</strain>
    </source>
</reference>